<dbReference type="InterPro" id="IPR011330">
    <property type="entry name" value="Glyco_hydro/deAcase_b/a-brl"/>
</dbReference>
<proteinExistence type="inferred from homology"/>
<dbReference type="CDD" id="cd10797">
    <property type="entry name" value="GH57N_APU_like_1"/>
    <property type="match status" value="1"/>
</dbReference>
<dbReference type="Proteomes" id="UP000010798">
    <property type="component" value="Chromosome"/>
</dbReference>
<dbReference type="EMBL" id="CP003364">
    <property type="protein sequence ID" value="AGA28852.1"/>
    <property type="molecule type" value="Genomic_DNA"/>
</dbReference>
<dbReference type="HOGENOM" id="CLU_018719_0_0_0"/>
<evidence type="ECO:0000259" key="4">
    <source>
        <dbReference type="Pfam" id="PF03065"/>
    </source>
</evidence>
<comment type="similarity">
    <text evidence="1 3">Belongs to the glycosyl hydrolase 57 family.</text>
</comment>
<dbReference type="Gene3D" id="3.20.110.10">
    <property type="entry name" value="Glycoside hydrolase 38, N terminal domain"/>
    <property type="match status" value="2"/>
</dbReference>
<organism evidence="5 6">
    <name type="scientific">Singulisphaera acidiphila (strain ATCC BAA-1392 / DSM 18658 / VKM B-2454 / MOB10)</name>
    <dbReference type="NCBI Taxonomy" id="886293"/>
    <lineage>
        <taxon>Bacteria</taxon>
        <taxon>Pseudomonadati</taxon>
        <taxon>Planctomycetota</taxon>
        <taxon>Planctomycetia</taxon>
        <taxon>Isosphaerales</taxon>
        <taxon>Isosphaeraceae</taxon>
        <taxon>Singulisphaera</taxon>
    </lineage>
</organism>
<reference evidence="5 6" key="1">
    <citation type="submission" date="2012-02" db="EMBL/GenBank/DDBJ databases">
        <title>Complete sequence of chromosome of Singulisphaera acidiphila DSM 18658.</title>
        <authorList>
            <consortium name="US DOE Joint Genome Institute (JGI-PGF)"/>
            <person name="Lucas S."/>
            <person name="Copeland A."/>
            <person name="Lapidus A."/>
            <person name="Glavina del Rio T."/>
            <person name="Dalin E."/>
            <person name="Tice H."/>
            <person name="Bruce D."/>
            <person name="Goodwin L."/>
            <person name="Pitluck S."/>
            <person name="Peters L."/>
            <person name="Ovchinnikova G."/>
            <person name="Chertkov O."/>
            <person name="Kyrpides N."/>
            <person name="Mavromatis K."/>
            <person name="Ivanova N."/>
            <person name="Brettin T."/>
            <person name="Detter J.C."/>
            <person name="Han C."/>
            <person name="Larimer F."/>
            <person name="Land M."/>
            <person name="Hauser L."/>
            <person name="Markowitz V."/>
            <person name="Cheng J.-F."/>
            <person name="Hugenholtz P."/>
            <person name="Woyke T."/>
            <person name="Wu D."/>
            <person name="Tindall B."/>
            <person name="Pomrenke H."/>
            <person name="Brambilla E."/>
            <person name="Klenk H.-P."/>
            <person name="Eisen J.A."/>
        </authorList>
    </citation>
    <scope>NUCLEOTIDE SEQUENCE [LARGE SCALE GENOMIC DNA]</scope>
    <source>
        <strain evidence="6">ATCC BAA-1392 / DSM 18658 / VKM B-2454 / MOB10</strain>
    </source>
</reference>
<protein>
    <submittedName>
        <fullName evidence="5">Alpha-amylase/alpha-mannosidase</fullName>
    </submittedName>
</protein>
<name>L0DHW4_SINAD</name>
<accession>L0DHW4</accession>
<evidence type="ECO:0000313" key="5">
    <source>
        <dbReference type="EMBL" id="AGA28852.1"/>
    </source>
</evidence>
<dbReference type="GO" id="GO:0005975">
    <property type="term" value="P:carbohydrate metabolic process"/>
    <property type="evidence" value="ECO:0007669"/>
    <property type="project" value="InterPro"/>
</dbReference>
<dbReference type="STRING" id="886293.Sinac_4675"/>
<dbReference type="InterPro" id="IPR052046">
    <property type="entry name" value="GH57_Enzymes"/>
</dbReference>
<evidence type="ECO:0000256" key="3">
    <source>
        <dbReference type="RuleBase" id="RU361196"/>
    </source>
</evidence>
<keyword evidence="2 3" id="KW-0119">Carbohydrate metabolism</keyword>
<dbReference type="InterPro" id="IPR021923">
    <property type="entry name" value="DUF3536"/>
</dbReference>
<dbReference type="PANTHER" id="PTHR36306:SF3">
    <property type="entry name" value="GLYCOSIDE HYDROLASE FAMILY 57"/>
    <property type="match status" value="1"/>
</dbReference>
<dbReference type="PANTHER" id="PTHR36306">
    <property type="entry name" value="ALPHA-AMYLASE-RELATED-RELATED"/>
    <property type="match status" value="1"/>
</dbReference>
<dbReference type="SUPFAM" id="SSF88713">
    <property type="entry name" value="Glycoside hydrolase/deacetylase"/>
    <property type="match status" value="1"/>
</dbReference>
<dbReference type="InterPro" id="IPR004300">
    <property type="entry name" value="Glyco_hydro_57_N"/>
</dbReference>
<dbReference type="OrthoDB" id="9757977at2"/>
<feature type="domain" description="Glycoside hydrolase family 57 N-terminal" evidence="4">
    <location>
        <begin position="72"/>
        <end position="309"/>
    </location>
</feature>
<gene>
    <name evidence="5" type="ordered locus">Sinac_4675</name>
</gene>
<sequence>MSSPRYLCIHGHFYQPPRENPWLDVVEVQDSAQPDHDWNERITRECYGPNARSRLLDDRGQILNLSNNYARMSFNFGPTLLSWLKTSAPDVLAGIVEADRLSRERRGGHGNALAQVYNHIILPLANAHDKRTQVLWGIADFRHYYGHNPEGMWLAETAVDVASLEALADAGIRFTVLAPHQAKRWRPVGKQDWAENPGGIDPSRAYTIRLPSGKSLAIFFYDGIVSRQVAFERLLDSGEKFLDRLLRGFDEARNHPQLMHIATDGESYGHHHPHGDMALAYVLDRLSRDPSIRLTNYGEFLELYPPEWEVEIHEKSAWSCAHGVERWNSDCGCRTRGDWHQKWRGPLRKAFDLLREQIDHLFATRGRECFPDPWAARDAYIEVILDRSPRSVRHFLKEQGHPDLDDTQIRDALRLLEMQRDGMLMYTSCGWFFDEISGIEATQCLHYAARAMHMAKHFHRDFEGKFAQALKPALSNLPEFKNGRGVWEQVIRPAVVDLDRVLAHYAVSLIFPPRETNTQLYSFNLDVLDQEVRGRGASHLAVGRLRVRSDQTWDEAETAFVVIHYGGLDFHTVLRSMDSVKEYENFKQRLIKVYRTGSMADVTTLVAREFEGTVRRLDDLFVDEQRRIIGIVLQDRIEDYQRTFERLSSVDDDVLNRLGQMHYPIPKPLREAASSYLDLELSQELAQLQPDGSLARIQGLYERGRTWGYQPEREPLEQSISQALERILRGLAPDADLAAIVAHAALLLDAATFLGLSPDLWQVQNQLLDAYVQLSDSNAMNPPLQNVFASLAVKLNMSQHLLGWRP</sequence>
<keyword evidence="6" id="KW-1185">Reference proteome</keyword>
<evidence type="ECO:0000256" key="2">
    <source>
        <dbReference type="ARBA" id="ARBA00023277"/>
    </source>
</evidence>
<dbReference type="RefSeq" id="WP_015247966.1">
    <property type="nucleotide sequence ID" value="NC_019892.1"/>
</dbReference>
<evidence type="ECO:0000313" key="6">
    <source>
        <dbReference type="Proteomes" id="UP000010798"/>
    </source>
</evidence>
<evidence type="ECO:0000256" key="1">
    <source>
        <dbReference type="ARBA" id="ARBA00006821"/>
    </source>
</evidence>
<dbReference type="Pfam" id="PF03065">
    <property type="entry name" value="Glyco_hydro_57"/>
    <property type="match status" value="1"/>
</dbReference>
<dbReference type="eggNOG" id="COG1449">
    <property type="taxonomic scope" value="Bacteria"/>
</dbReference>
<dbReference type="GO" id="GO:0003824">
    <property type="term" value="F:catalytic activity"/>
    <property type="evidence" value="ECO:0007669"/>
    <property type="project" value="InterPro"/>
</dbReference>
<dbReference type="AlphaFoldDB" id="L0DHW4"/>
<dbReference type="Pfam" id="PF12055">
    <property type="entry name" value="DUF3536"/>
    <property type="match status" value="1"/>
</dbReference>
<dbReference type="KEGG" id="saci:Sinac_4675"/>
<dbReference type="InterPro" id="IPR027291">
    <property type="entry name" value="Glyco_hydro_38_N_sf"/>
</dbReference>